<feature type="transmembrane region" description="Helical" evidence="1">
    <location>
        <begin position="409"/>
        <end position="431"/>
    </location>
</feature>
<keyword evidence="1" id="KW-1133">Transmembrane helix</keyword>
<protein>
    <submittedName>
        <fullName evidence="3">Cell envelope integrity protein CreD</fullName>
    </submittedName>
</protein>
<name>A0A2P5GJ82_9ENTR</name>
<feature type="transmembrane region" description="Helical" evidence="1">
    <location>
        <begin position="305"/>
        <end position="326"/>
    </location>
</feature>
<dbReference type="Pfam" id="PF06123">
    <property type="entry name" value="CreD"/>
    <property type="match status" value="1"/>
</dbReference>
<reference evidence="4 5" key="1">
    <citation type="submission" date="2018-01" db="EMBL/GenBank/DDBJ databases">
        <title>Superficieibacter electus gen. nov., sp. nov., an extended-spectrum beta-lactamase possessing member of the Enterobacteriaceae family, isolated from intensive care unit surfaces.</title>
        <authorList>
            <person name="Potter R.F."/>
            <person name="D'Souza A.W."/>
        </authorList>
    </citation>
    <scope>NUCLEOTIDE SEQUENCE [LARGE SCALE GENOMIC DNA]</scope>
    <source>
        <strain evidence="3 5">BP-1</strain>
        <strain evidence="2 4">BP-2</strain>
    </source>
</reference>
<comment type="caution">
    <text evidence="3">The sequence shown here is derived from an EMBL/GenBank/DDBJ whole genome shotgun (WGS) entry which is preliminary data.</text>
</comment>
<dbReference type="Proteomes" id="UP000247005">
    <property type="component" value="Unassembled WGS sequence"/>
</dbReference>
<feature type="transmembrane region" description="Helical" evidence="1">
    <location>
        <begin position="333"/>
        <end position="351"/>
    </location>
</feature>
<dbReference type="EMBL" id="PQGD01000023">
    <property type="protein sequence ID" value="POP43725.1"/>
    <property type="molecule type" value="Genomic_DNA"/>
</dbReference>
<dbReference type="NCBIfam" id="NF008712">
    <property type="entry name" value="PRK11715.1-1"/>
    <property type="match status" value="1"/>
</dbReference>
<keyword evidence="1" id="KW-0472">Membrane</keyword>
<dbReference type="PANTHER" id="PTHR30092:SF0">
    <property type="entry name" value="INNER MEMBRANE PROTEIN CRED"/>
    <property type="match status" value="1"/>
</dbReference>
<dbReference type="InterPro" id="IPR010364">
    <property type="entry name" value="Uncharacterised_IM_CreD"/>
</dbReference>
<gene>
    <name evidence="3" type="ORF">CHU32_22680</name>
    <name evidence="2" type="ORF">CHU33_23130</name>
</gene>
<dbReference type="PANTHER" id="PTHR30092">
    <property type="entry name" value="INNER MEMBRANE PROTEIN CRED"/>
    <property type="match status" value="1"/>
</dbReference>
<dbReference type="OrthoDB" id="9791851at2"/>
<dbReference type="EMBL" id="PQGE01000027">
    <property type="protein sequence ID" value="POP41377.1"/>
    <property type="molecule type" value="Genomic_DNA"/>
</dbReference>
<dbReference type="Proteomes" id="UP000237073">
    <property type="component" value="Unassembled WGS sequence"/>
</dbReference>
<feature type="transmembrane region" description="Helical" evidence="1">
    <location>
        <begin position="357"/>
        <end position="379"/>
    </location>
</feature>
<proteinExistence type="predicted"/>
<evidence type="ECO:0000256" key="1">
    <source>
        <dbReference type="SAM" id="Phobius"/>
    </source>
</evidence>
<evidence type="ECO:0000313" key="3">
    <source>
        <dbReference type="EMBL" id="POP43725.1"/>
    </source>
</evidence>
<organism evidence="3 5">
    <name type="scientific">Superficieibacter electus</name>
    <dbReference type="NCBI Taxonomy" id="2022662"/>
    <lineage>
        <taxon>Bacteria</taxon>
        <taxon>Pseudomonadati</taxon>
        <taxon>Pseudomonadota</taxon>
        <taxon>Gammaproteobacteria</taxon>
        <taxon>Enterobacterales</taxon>
        <taxon>Enterobacteriaceae</taxon>
        <taxon>Superficieibacter</taxon>
    </lineage>
</organism>
<dbReference type="RefSeq" id="WP_103678342.1">
    <property type="nucleotide sequence ID" value="NZ_PQGD01000023.1"/>
</dbReference>
<keyword evidence="4" id="KW-1185">Reference proteome</keyword>
<dbReference type="GO" id="GO:0005886">
    <property type="term" value="C:plasma membrane"/>
    <property type="evidence" value="ECO:0007669"/>
    <property type="project" value="TreeGrafter"/>
</dbReference>
<dbReference type="AlphaFoldDB" id="A0A2P5GJ82"/>
<evidence type="ECO:0000313" key="4">
    <source>
        <dbReference type="Proteomes" id="UP000237073"/>
    </source>
</evidence>
<dbReference type="PIRSF" id="PIRSF004548">
    <property type="entry name" value="CreD"/>
    <property type="match status" value="1"/>
</dbReference>
<evidence type="ECO:0000313" key="5">
    <source>
        <dbReference type="Proteomes" id="UP000247005"/>
    </source>
</evidence>
<keyword evidence="1" id="KW-0812">Transmembrane</keyword>
<evidence type="ECO:0000313" key="2">
    <source>
        <dbReference type="EMBL" id="POP41377.1"/>
    </source>
</evidence>
<sequence>MLKSPIFIKILTLSGCMLLLLVPLMLLHSVIVERANYRDDVEATLRQSTSGPQKMVGPLIAIPVTEIYTVMRPRDDGTGEQVQEKRTTLHYWLPESLMVEGNQDVETRQIGIYDGNVWHGDFSLKAEFDPARLKDIVNSGTIAGEPFIVLSVGDARGIGRVEPARVNGEQFNAEPGPGMLIENNEQGIHIPLPATVMSEKSLSVELAVNLSGSGTLAMVPVGRNSEFSLIGNWPHPGFSGDYLPAKREITASGFQAHWQSSWFANNLDSRFLRSSDERWTSLPAFSVNIATPSDQYQLTDRATKYAILLIGLTFMAFFVFETLTALRLHPVQYLLVGLSLVMFYLILLALSEHIGFTLAWICASLASATLNAFYLHAVLRGWRNSVLFTGGLLALDGIMWQLLRSEENALLLGSGVLFIALSAIMLLTKNVDWHSVYGRRKKTVQPEMADDELRLWK</sequence>
<accession>A0A2P5GJ82</accession>